<proteinExistence type="predicted"/>
<evidence type="ECO:0000313" key="3">
    <source>
        <dbReference type="EMBL" id="VDM60007.1"/>
    </source>
</evidence>
<keyword evidence="4" id="KW-1185">Reference proteome</keyword>
<feature type="transmembrane region" description="Helical" evidence="2">
    <location>
        <begin position="95"/>
        <end position="111"/>
    </location>
</feature>
<keyword evidence="2" id="KW-1133">Transmembrane helix</keyword>
<reference evidence="5" key="1">
    <citation type="submission" date="2017-02" db="UniProtKB">
        <authorList>
            <consortium name="WormBaseParasite"/>
        </authorList>
    </citation>
    <scope>IDENTIFICATION</scope>
</reference>
<feature type="transmembrane region" description="Helical" evidence="2">
    <location>
        <begin position="132"/>
        <end position="155"/>
    </location>
</feature>
<gene>
    <name evidence="3" type="ORF">ACOC_LOCUS8422</name>
</gene>
<evidence type="ECO:0000256" key="2">
    <source>
        <dbReference type="SAM" id="Phobius"/>
    </source>
</evidence>
<organism evidence="5">
    <name type="scientific">Angiostrongylus costaricensis</name>
    <name type="common">Nematode worm</name>
    <dbReference type="NCBI Taxonomy" id="334426"/>
    <lineage>
        <taxon>Eukaryota</taxon>
        <taxon>Metazoa</taxon>
        <taxon>Ecdysozoa</taxon>
        <taxon>Nematoda</taxon>
        <taxon>Chromadorea</taxon>
        <taxon>Rhabditida</taxon>
        <taxon>Rhabditina</taxon>
        <taxon>Rhabditomorpha</taxon>
        <taxon>Strongyloidea</taxon>
        <taxon>Metastrongylidae</taxon>
        <taxon>Angiostrongylus</taxon>
    </lineage>
</organism>
<keyword evidence="2" id="KW-0812">Transmembrane</keyword>
<dbReference type="OrthoDB" id="5872360at2759"/>
<name>A0A0R3PS52_ANGCS</name>
<protein>
    <submittedName>
        <fullName evidence="5">Aa_trans domain-containing protein</fullName>
    </submittedName>
</protein>
<accession>A0A0R3PS52</accession>
<dbReference type="OMA" id="HAQEKMI"/>
<dbReference type="AlphaFoldDB" id="A0A0R3PS52"/>
<sequence>MKLDFELNKKERQASDDKGSMEKDSYDQHAPTATASTDHNHSNNRVIVDSNVGMNWYLIAKMGNIQFLLSCIASISLLATMSIIGFSLLRFTSSAWTTYLMSTAYIAVRAYHSVSWIDIGNFSGRWRSYPHVIAYCGMVMFQTVIYMSSLCWVAYSLYGAEYQLHITLHTDSMLSTTNPNALLMLIVVEMLSLMGTVFTGVFGMIACCRGLGKILHHMEQLIVVGLQEFTWL</sequence>
<feature type="region of interest" description="Disordered" evidence="1">
    <location>
        <begin position="1"/>
        <end position="41"/>
    </location>
</feature>
<evidence type="ECO:0000313" key="4">
    <source>
        <dbReference type="Proteomes" id="UP000267027"/>
    </source>
</evidence>
<evidence type="ECO:0000313" key="5">
    <source>
        <dbReference type="WBParaSite" id="ACOC_0000842101-mRNA-1"/>
    </source>
</evidence>
<feature type="compositionally biased region" description="Basic and acidic residues" evidence="1">
    <location>
        <begin position="1"/>
        <end position="27"/>
    </location>
</feature>
<evidence type="ECO:0000256" key="1">
    <source>
        <dbReference type="SAM" id="MobiDB-lite"/>
    </source>
</evidence>
<dbReference type="EMBL" id="UYYA01004155">
    <property type="protein sequence ID" value="VDM60007.1"/>
    <property type="molecule type" value="Genomic_DNA"/>
</dbReference>
<keyword evidence="2" id="KW-0472">Membrane</keyword>
<feature type="transmembrane region" description="Helical" evidence="2">
    <location>
        <begin position="181"/>
        <end position="208"/>
    </location>
</feature>
<dbReference type="WBParaSite" id="ACOC_0000842101-mRNA-1">
    <property type="protein sequence ID" value="ACOC_0000842101-mRNA-1"/>
    <property type="gene ID" value="ACOC_0000842101"/>
</dbReference>
<reference evidence="3 4" key="2">
    <citation type="submission" date="2018-11" db="EMBL/GenBank/DDBJ databases">
        <authorList>
            <consortium name="Pathogen Informatics"/>
        </authorList>
    </citation>
    <scope>NUCLEOTIDE SEQUENCE [LARGE SCALE GENOMIC DNA]</scope>
    <source>
        <strain evidence="3 4">Costa Rica</strain>
    </source>
</reference>
<dbReference type="Proteomes" id="UP000267027">
    <property type="component" value="Unassembled WGS sequence"/>
</dbReference>
<feature type="transmembrane region" description="Helical" evidence="2">
    <location>
        <begin position="67"/>
        <end position="89"/>
    </location>
</feature>